<sequence length="71" mass="7919">MAKRPAGAQVRTIKTGRTFYPVAAGSNNRFSELRAIPWIRLRGIWLERAGFSVGQLLKVEVGHKKVVISVE</sequence>
<evidence type="ECO:0000313" key="2">
    <source>
        <dbReference type="EMBL" id="MBB3005467.1"/>
    </source>
</evidence>
<dbReference type="InterPro" id="IPR014944">
    <property type="entry name" value="Toxin_SymE-like"/>
</dbReference>
<dbReference type="GO" id="GO:0016070">
    <property type="term" value="P:RNA metabolic process"/>
    <property type="evidence" value="ECO:0007669"/>
    <property type="project" value="InterPro"/>
</dbReference>
<name>A0A7W4V5K0_9BURK</name>
<reference evidence="2 3" key="1">
    <citation type="submission" date="2020-08" db="EMBL/GenBank/DDBJ databases">
        <title>Genomic Encyclopedia of Type Strains, Phase IV (KMG-V): Genome sequencing to study the core and pangenomes of soil and plant-associated prokaryotes.</title>
        <authorList>
            <person name="Whitman W."/>
        </authorList>
    </citation>
    <scope>NUCLEOTIDE SEQUENCE [LARGE SCALE GENOMIC DNA]</scope>
    <source>
        <strain evidence="2 3">SLV-2362</strain>
    </source>
</reference>
<dbReference type="AlphaFoldDB" id="A0A7W4V5K0"/>
<dbReference type="GO" id="GO:0016788">
    <property type="term" value="F:hydrolase activity, acting on ester bonds"/>
    <property type="evidence" value="ECO:0007669"/>
    <property type="project" value="InterPro"/>
</dbReference>
<dbReference type="Pfam" id="PF08845">
    <property type="entry name" value="SymE_toxin"/>
    <property type="match status" value="1"/>
</dbReference>
<dbReference type="GO" id="GO:0005737">
    <property type="term" value="C:cytoplasm"/>
    <property type="evidence" value="ECO:0007669"/>
    <property type="project" value="InterPro"/>
</dbReference>
<dbReference type="GO" id="GO:0003723">
    <property type="term" value="F:RNA binding"/>
    <property type="evidence" value="ECO:0007669"/>
    <property type="project" value="InterPro"/>
</dbReference>
<keyword evidence="3" id="KW-1185">Reference proteome</keyword>
<dbReference type="EMBL" id="JACHWF010000001">
    <property type="protein sequence ID" value="MBB3005467.1"/>
    <property type="molecule type" value="Genomic_DNA"/>
</dbReference>
<feature type="domain" description="Toxin SymE-like" evidence="1">
    <location>
        <begin position="19"/>
        <end position="69"/>
    </location>
</feature>
<accession>A0A7W4V5K0</accession>
<organism evidence="2 3">
    <name type="scientific">Cupriavidus alkaliphilus</name>
    <dbReference type="NCBI Taxonomy" id="942866"/>
    <lineage>
        <taxon>Bacteria</taxon>
        <taxon>Pseudomonadati</taxon>
        <taxon>Pseudomonadota</taxon>
        <taxon>Betaproteobacteria</taxon>
        <taxon>Burkholderiales</taxon>
        <taxon>Burkholderiaceae</taxon>
        <taxon>Cupriavidus</taxon>
    </lineage>
</organism>
<proteinExistence type="predicted"/>
<protein>
    <submittedName>
        <fullName evidence="2">Toxic protein SymE</fullName>
    </submittedName>
</protein>
<comment type="caution">
    <text evidence="2">The sequence shown here is derived from an EMBL/GenBank/DDBJ whole genome shotgun (WGS) entry which is preliminary data.</text>
</comment>
<gene>
    <name evidence="2" type="ORF">FHX61_000083</name>
</gene>
<dbReference type="RefSeq" id="WP_183298342.1">
    <property type="nucleotide sequence ID" value="NZ_JACHWF010000001.1"/>
</dbReference>
<dbReference type="Proteomes" id="UP000578036">
    <property type="component" value="Unassembled WGS sequence"/>
</dbReference>
<evidence type="ECO:0000259" key="1">
    <source>
        <dbReference type="Pfam" id="PF08845"/>
    </source>
</evidence>
<evidence type="ECO:0000313" key="3">
    <source>
        <dbReference type="Proteomes" id="UP000578036"/>
    </source>
</evidence>